<dbReference type="CDD" id="cd00037">
    <property type="entry name" value="CLECT"/>
    <property type="match status" value="1"/>
</dbReference>
<dbReference type="Proteomes" id="UP001233172">
    <property type="component" value="Unassembled WGS sequence"/>
</dbReference>
<dbReference type="EMBL" id="JASAOG010000025">
    <property type="protein sequence ID" value="KAK0062456.1"/>
    <property type="molecule type" value="Genomic_DNA"/>
</dbReference>
<feature type="domain" description="C-type lectin" evidence="1">
    <location>
        <begin position="13"/>
        <end position="82"/>
    </location>
</feature>
<name>A0AAD8BX32_BIOPF</name>
<evidence type="ECO:0000259" key="1">
    <source>
        <dbReference type="PROSITE" id="PS50041"/>
    </source>
</evidence>
<dbReference type="PROSITE" id="PS50041">
    <property type="entry name" value="C_TYPE_LECTIN_2"/>
    <property type="match status" value="1"/>
</dbReference>
<reference evidence="2" key="1">
    <citation type="journal article" date="2023" name="PLoS Negl. Trop. Dis.">
        <title>A genome sequence for Biomphalaria pfeifferi, the major vector snail for the human-infecting parasite Schistosoma mansoni.</title>
        <authorList>
            <person name="Bu L."/>
            <person name="Lu L."/>
            <person name="Laidemitt M.R."/>
            <person name="Zhang S.M."/>
            <person name="Mutuku M."/>
            <person name="Mkoji G."/>
            <person name="Steinauer M."/>
            <person name="Loker E.S."/>
        </authorList>
    </citation>
    <scope>NUCLEOTIDE SEQUENCE</scope>
    <source>
        <strain evidence="2">KasaAsao</strain>
    </source>
</reference>
<reference evidence="2" key="2">
    <citation type="submission" date="2023-04" db="EMBL/GenBank/DDBJ databases">
        <authorList>
            <person name="Bu L."/>
            <person name="Lu L."/>
            <person name="Laidemitt M.R."/>
            <person name="Zhang S.M."/>
            <person name="Mutuku M."/>
            <person name="Mkoji G."/>
            <person name="Steinauer M."/>
            <person name="Loker E.S."/>
        </authorList>
    </citation>
    <scope>NUCLEOTIDE SEQUENCE</scope>
    <source>
        <strain evidence="2">KasaAsao</strain>
        <tissue evidence="2">Whole Snail</tissue>
    </source>
</reference>
<evidence type="ECO:0000313" key="3">
    <source>
        <dbReference type="Proteomes" id="UP001233172"/>
    </source>
</evidence>
<comment type="caution">
    <text evidence="2">The sequence shown here is derived from an EMBL/GenBank/DDBJ whole genome shotgun (WGS) entry which is preliminary data.</text>
</comment>
<dbReference type="InterPro" id="IPR001304">
    <property type="entry name" value="C-type_lectin-like"/>
</dbReference>
<dbReference type="SUPFAM" id="SSF56436">
    <property type="entry name" value="C-type lectin-like"/>
    <property type="match status" value="1"/>
</dbReference>
<evidence type="ECO:0000313" key="2">
    <source>
        <dbReference type="EMBL" id="KAK0062456.1"/>
    </source>
</evidence>
<dbReference type="Gene3D" id="3.10.100.10">
    <property type="entry name" value="Mannose-Binding Protein A, subunit A"/>
    <property type="match status" value="1"/>
</dbReference>
<dbReference type="InterPro" id="IPR016186">
    <property type="entry name" value="C-type_lectin-like/link_sf"/>
</dbReference>
<gene>
    <name evidence="2" type="ORF">Bpfe_008127</name>
</gene>
<accession>A0AAD8BX32</accession>
<dbReference type="AlphaFoldDB" id="A0AAD8BX32"/>
<organism evidence="2 3">
    <name type="scientific">Biomphalaria pfeifferi</name>
    <name type="common">Bloodfluke planorb</name>
    <name type="synonym">Freshwater snail</name>
    <dbReference type="NCBI Taxonomy" id="112525"/>
    <lineage>
        <taxon>Eukaryota</taxon>
        <taxon>Metazoa</taxon>
        <taxon>Spiralia</taxon>
        <taxon>Lophotrochozoa</taxon>
        <taxon>Mollusca</taxon>
        <taxon>Gastropoda</taxon>
        <taxon>Heterobranchia</taxon>
        <taxon>Euthyneura</taxon>
        <taxon>Panpulmonata</taxon>
        <taxon>Hygrophila</taxon>
        <taxon>Lymnaeoidea</taxon>
        <taxon>Planorbidae</taxon>
        <taxon>Biomphalaria</taxon>
    </lineage>
</organism>
<keyword evidence="3" id="KW-1185">Reference proteome</keyword>
<protein>
    <submittedName>
        <fullName evidence="2">CD209 antigen-like protein 2</fullName>
    </submittedName>
</protein>
<sequence>MPLFQNTNLTQGLWLGGSNLMNQSVWLWDYTRIPISQWDNNPSIQWDLSVGSQHCLEVFKGDNANYKLNGVECDDEKSFMCSAKLVESLLKVASVLSSPNVKDNLLGFTISIET</sequence>
<dbReference type="InterPro" id="IPR016187">
    <property type="entry name" value="CTDL_fold"/>
</dbReference>
<proteinExistence type="predicted"/>